<dbReference type="SMART" id="SM00326">
    <property type="entry name" value="SH3"/>
    <property type="match status" value="2"/>
</dbReference>
<evidence type="ECO:0000256" key="3">
    <source>
        <dbReference type="ARBA" id="ARBA00022443"/>
    </source>
</evidence>
<keyword evidence="7" id="KW-0206">Cytoskeleton</keyword>
<keyword evidence="14" id="KW-1185">Reference proteome</keyword>
<feature type="domain" description="SH3" evidence="11">
    <location>
        <begin position="433"/>
        <end position="494"/>
    </location>
</feature>
<dbReference type="PANTHER" id="PTHR10829:SF25">
    <property type="entry name" value="DREBRIN-LIKE PROTEIN"/>
    <property type="match status" value="1"/>
</dbReference>
<comment type="caution">
    <text evidence="13">The sequence shown here is derived from an EMBL/GenBank/DDBJ whole genome shotgun (WGS) entry which is preliminary data.</text>
</comment>
<keyword evidence="4" id="KW-0963">Cytoplasm</keyword>
<comment type="similarity">
    <text evidence="8">Belongs to the actin-binding proteins ADF family. Coactosin subfamily.</text>
</comment>
<dbReference type="AlphaFoldDB" id="A0A8H7ER33"/>
<dbReference type="PANTHER" id="PTHR10829">
    <property type="entry name" value="CORTACTIN AND DREBRIN"/>
    <property type="match status" value="1"/>
</dbReference>
<dbReference type="InterPro" id="IPR035717">
    <property type="entry name" value="Drebrin-like_SH3"/>
</dbReference>
<evidence type="ECO:0000256" key="7">
    <source>
        <dbReference type="ARBA" id="ARBA00023212"/>
    </source>
</evidence>
<evidence type="ECO:0000256" key="1">
    <source>
        <dbReference type="ARBA" id="ARBA00004245"/>
    </source>
</evidence>
<evidence type="ECO:0000256" key="10">
    <source>
        <dbReference type="SAM" id="MobiDB-lite"/>
    </source>
</evidence>
<feature type="region of interest" description="Disordered" evidence="10">
    <location>
        <begin position="200"/>
        <end position="414"/>
    </location>
</feature>
<feature type="domain" description="SH3" evidence="11">
    <location>
        <begin position="522"/>
        <end position="582"/>
    </location>
</feature>
<reference evidence="13" key="1">
    <citation type="submission" date="2020-01" db="EMBL/GenBank/DDBJ databases">
        <title>Genome Sequencing of Three Apophysomyces-Like Fungal Strains Confirms a Novel Fungal Genus in the Mucoromycota with divergent Burkholderia-like Endosymbiotic Bacteria.</title>
        <authorList>
            <person name="Stajich J.E."/>
            <person name="Macias A.M."/>
            <person name="Carter-House D."/>
            <person name="Lovett B."/>
            <person name="Kasson L.R."/>
            <person name="Berry K."/>
            <person name="Grigoriev I."/>
            <person name="Chang Y."/>
            <person name="Spatafora J."/>
            <person name="Kasson M.T."/>
        </authorList>
    </citation>
    <scope>NUCLEOTIDE SEQUENCE</scope>
    <source>
        <strain evidence="13">NRRL A-21654</strain>
    </source>
</reference>
<dbReference type="InterPro" id="IPR029006">
    <property type="entry name" value="ADF-H/Gelsolin-like_dom_sf"/>
</dbReference>
<gene>
    <name evidence="13" type="ORF">EC973_008351</name>
</gene>
<evidence type="ECO:0000256" key="8">
    <source>
        <dbReference type="ARBA" id="ARBA00038052"/>
    </source>
</evidence>
<dbReference type="OrthoDB" id="5971719at2759"/>
<protein>
    <submittedName>
        <fullName evidence="13">Uncharacterized protein</fullName>
    </submittedName>
</protein>
<accession>A0A8H7ER33</accession>
<dbReference type="EMBL" id="JABAYA010000070">
    <property type="protein sequence ID" value="KAF7726844.1"/>
    <property type="molecule type" value="Genomic_DNA"/>
</dbReference>
<evidence type="ECO:0000259" key="11">
    <source>
        <dbReference type="PROSITE" id="PS50002"/>
    </source>
</evidence>
<comment type="similarity">
    <text evidence="2">Belongs to the ABP1 family.</text>
</comment>
<dbReference type="Pfam" id="PF00018">
    <property type="entry name" value="SH3_1"/>
    <property type="match status" value="2"/>
</dbReference>
<name>A0A8H7ER33_9FUNG</name>
<feature type="compositionally biased region" description="Basic and acidic residues" evidence="10">
    <location>
        <begin position="219"/>
        <end position="407"/>
    </location>
</feature>
<evidence type="ECO:0000256" key="4">
    <source>
        <dbReference type="ARBA" id="ARBA00022490"/>
    </source>
</evidence>
<evidence type="ECO:0000256" key="2">
    <source>
        <dbReference type="ARBA" id="ARBA00011039"/>
    </source>
</evidence>
<dbReference type="Gene3D" id="2.30.30.40">
    <property type="entry name" value="SH3 Domains"/>
    <property type="match status" value="2"/>
</dbReference>
<dbReference type="Proteomes" id="UP000605846">
    <property type="component" value="Unassembled WGS sequence"/>
</dbReference>
<dbReference type="PROSITE" id="PS51263">
    <property type="entry name" value="ADF_H"/>
    <property type="match status" value="1"/>
</dbReference>
<dbReference type="Gene3D" id="3.40.20.10">
    <property type="entry name" value="Severin"/>
    <property type="match status" value="1"/>
</dbReference>
<dbReference type="CDD" id="cd11960">
    <property type="entry name" value="SH3_Abp1_eu"/>
    <property type="match status" value="1"/>
</dbReference>
<feature type="domain" description="ADF-H" evidence="12">
    <location>
        <begin position="6"/>
        <end position="135"/>
    </location>
</feature>
<dbReference type="SMART" id="SM00102">
    <property type="entry name" value="ADF"/>
    <property type="match status" value="1"/>
</dbReference>
<dbReference type="InterPro" id="IPR036028">
    <property type="entry name" value="SH3-like_dom_sf"/>
</dbReference>
<evidence type="ECO:0000256" key="6">
    <source>
        <dbReference type="ARBA" id="ARBA00023203"/>
    </source>
</evidence>
<dbReference type="CDD" id="cd22249">
    <property type="entry name" value="UDM1_RNF168_RNF169-like"/>
    <property type="match status" value="1"/>
</dbReference>
<feature type="compositionally biased region" description="Pro residues" evidence="10">
    <location>
        <begin position="501"/>
        <end position="518"/>
    </location>
</feature>
<proteinExistence type="inferred from homology"/>
<keyword evidence="3 9" id="KW-0728">SH3 domain</keyword>
<dbReference type="GO" id="GO:0030427">
    <property type="term" value="C:site of polarized growth"/>
    <property type="evidence" value="ECO:0007669"/>
    <property type="project" value="TreeGrafter"/>
</dbReference>
<evidence type="ECO:0000313" key="14">
    <source>
        <dbReference type="Proteomes" id="UP000605846"/>
    </source>
</evidence>
<keyword evidence="6" id="KW-0009">Actin-binding</keyword>
<dbReference type="GO" id="GO:0030833">
    <property type="term" value="P:regulation of actin filament polymerization"/>
    <property type="evidence" value="ECO:0007669"/>
    <property type="project" value="TreeGrafter"/>
</dbReference>
<dbReference type="FunFam" id="3.40.20.10:FF:000018">
    <property type="entry name" value="Coactosin-like 1"/>
    <property type="match status" value="1"/>
</dbReference>
<comment type="subcellular location">
    <subcellularLocation>
        <location evidence="1">Cytoplasm</location>
        <location evidence="1">Cytoskeleton</location>
    </subcellularLocation>
</comment>
<evidence type="ECO:0000256" key="5">
    <source>
        <dbReference type="ARBA" id="ARBA00023054"/>
    </source>
</evidence>
<dbReference type="GO" id="GO:0005884">
    <property type="term" value="C:actin filament"/>
    <property type="evidence" value="ECO:0007669"/>
    <property type="project" value="TreeGrafter"/>
</dbReference>
<evidence type="ECO:0000256" key="9">
    <source>
        <dbReference type="PROSITE-ProRule" id="PRU00192"/>
    </source>
</evidence>
<organism evidence="13 14">
    <name type="scientific">Apophysomyces ossiformis</name>
    <dbReference type="NCBI Taxonomy" id="679940"/>
    <lineage>
        <taxon>Eukaryota</taxon>
        <taxon>Fungi</taxon>
        <taxon>Fungi incertae sedis</taxon>
        <taxon>Mucoromycota</taxon>
        <taxon>Mucoromycotina</taxon>
        <taxon>Mucoromycetes</taxon>
        <taxon>Mucorales</taxon>
        <taxon>Mucorineae</taxon>
        <taxon>Mucoraceae</taxon>
        <taxon>Apophysomyces</taxon>
    </lineage>
</organism>
<dbReference type="SUPFAM" id="SSF55753">
    <property type="entry name" value="Actin depolymerizing proteins"/>
    <property type="match status" value="1"/>
</dbReference>
<dbReference type="PRINTS" id="PR00452">
    <property type="entry name" value="SH3DOMAIN"/>
</dbReference>
<dbReference type="GO" id="GO:0030864">
    <property type="term" value="C:cortical actin cytoskeleton"/>
    <property type="evidence" value="ECO:0007669"/>
    <property type="project" value="TreeGrafter"/>
</dbReference>
<feature type="region of interest" description="Disordered" evidence="10">
    <location>
        <begin position="494"/>
        <end position="520"/>
    </location>
</feature>
<keyword evidence="5" id="KW-0175">Coiled coil</keyword>
<sequence length="582" mass="67330">MSFQVNFNTHGADLNAAYQAVLNDNDPVNWLIYSYDKGTNDLRVQGTGDGGLEELYDEFNDGKIQFAYARVKDPNTELPKYVFVAWCGSGVPETRKGFFNSHLSEVSKFFKSFHVQINARDEADVEPDLIIKRVAESSGAKYSVHKEKARAQPAVTPVGSVYQKTEIPDIAAMQRESMKKEGPPKPVGTNYEPVQTAPKPLAARWGGVQTQDSGAVSIRAEREKAERELREREEQLARERERQERNIEEERRRQEEAEARRHAAEEAAQREREEAERQRREQAAAEARAHEEERKRLAAEEQERQRRAAEERERQQREAEERERQQREAEERERQQRETEERERQQREIEERERQRRDTEEREKQQKEAEERQRKQREAEQREKQQREAEERERQQREAEKARRQEEELMAQQQAVNAVQHQALDTTAHAQGTNGLSAVVLFGYEAAESNEMTLIEGETILQIDQVDEGWWFGVGDDGKKQGLFPANYVQILEEEEEQEPMAPPPPPPMPPVSQPTPTPKEDLGQTAIALYDYAAGEDNEISFKESEIITHIEFVSEDWWQGVGPDGTTVGLFPANYVELQH</sequence>
<dbReference type="Pfam" id="PF00241">
    <property type="entry name" value="Cofilin_ADF"/>
    <property type="match status" value="1"/>
</dbReference>
<dbReference type="CDD" id="cd11281">
    <property type="entry name" value="ADF_drebrin_like"/>
    <property type="match status" value="1"/>
</dbReference>
<dbReference type="InterPro" id="IPR001452">
    <property type="entry name" value="SH3_domain"/>
</dbReference>
<dbReference type="InterPro" id="IPR002108">
    <property type="entry name" value="ADF-H"/>
</dbReference>
<dbReference type="SUPFAM" id="SSF50044">
    <property type="entry name" value="SH3-domain"/>
    <property type="match status" value="2"/>
</dbReference>
<dbReference type="GO" id="GO:0051015">
    <property type="term" value="F:actin filament binding"/>
    <property type="evidence" value="ECO:0007669"/>
    <property type="project" value="TreeGrafter"/>
</dbReference>
<dbReference type="PROSITE" id="PS50002">
    <property type="entry name" value="SH3"/>
    <property type="match status" value="2"/>
</dbReference>
<evidence type="ECO:0000313" key="13">
    <source>
        <dbReference type="EMBL" id="KAF7726844.1"/>
    </source>
</evidence>
<evidence type="ECO:0000259" key="12">
    <source>
        <dbReference type="PROSITE" id="PS51263"/>
    </source>
</evidence>